<proteinExistence type="predicted"/>
<organism evidence="2 3">
    <name type="scientific">Leucocoprinus birnbaumii</name>
    <dbReference type="NCBI Taxonomy" id="56174"/>
    <lineage>
        <taxon>Eukaryota</taxon>
        <taxon>Fungi</taxon>
        <taxon>Dikarya</taxon>
        <taxon>Basidiomycota</taxon>
        <taxon>Agaricomycotina</taxon>
        <taxon>Agaricomycetes</taxon>
        <taxon>Agaricomycetidae</taxon>
        <taxon>Agaricales</taxon>
        <taxon>Agaricineae</taxon>
        <taxon>Agaricaceae</taxon>
        <taxon>Leucocoprinus</taxon>
    </lineage>
</organism>
<protein>
    <submittedName>
        <fullName evidence="2">Uncharacterized protein</fullName>
    </submittedName>
</protein>
<feature type="compositionally biased region" description="Pro residues" evidence="1">
    <location>
        <begin position="370"/>
        <end position="380"/>
    </location>
</feature>
<evidence type="ECO:0000313" key="3">
    <source>
        <dbReference type="Proteomes" id="UP001213000"/>
    </source>
</evidence>
<dbReference type="AlphaFoldDB" id="A0AAD5W0K8"/>
<accession>A0AAD5W0K8</accession>
<evidence type="ECO:0000313" key="2">
    <source>
        <dbReference type="EMBL" id="KAJ3575437.1"/>
    </source>
</evidence>
<dbReference type="EMBL" id="JANIEX010000037">
    <property type="protein sequence ID" value="KAJ3575437.1"/>
    <property type="molecule type" value="Genomic_DNA"/>
</dbReference>
<evidence type="ECO:0000256" key="1">
    <source>
        <dbReference type="SAM" id="MobiDB-lite"/>
    </source>
</evidence>
<name>A0AAD5W0K8_9AGAR</name>
<dbReference type="Proteomes" id="UP001213000">
    <property type="component" value="Unassembled WGS sequence"/>
</dbReference>
<reference evidence="2" key="1">
    <citation type="submission" date="2022-07" db="EMBL/GenBank/DDBJ databases">
        <title>Genome Sequence of Leucocoprinus birnbaumii.</title>
        <authorList>
            <person name="Buettner E."/>
        </authorList>
    </citation>
    <scope>NUCLEOTIDE SEQUENCE</scope>
    <source>
        <strain evidence="2">VT141</strain>
    </source>
</reference>
<sequence>MWLTDFAVVTRCVERRSLDEPRSAFEAIPLEVLGNIFLEYYYDEEIQQNKGYFIGANFERWSRPGSAPSVANMVAPRDEGDAKSDAEQRLGHPGAILGLVCRSWRKVYLSTPRLWSSIRVWLNLPYTFYSSENLSLSRWSRRERDLSAITRQIELHLLRSRAVPLSIEIQTNCFNAGAVNDTSAVGELFSKVLDAFAGDIWRIQDLVIKRTDHARTMMSPYKLPFSTPIANGGSGLATPPYSASPSPRSPCFRNPLTSDNAALSALELFMTKLDRLRSLTLDNWGQDAVLNLAKPDGSKVLPALRTLALQSSSPTFCCSGIPWYQITKFTSYHNKYSYGQLFDILAAMPLLTFCDLKMSYNEPGVTTSPYPSPQPSPLPSPSHSRHNGGFFNGPIEREGSASPKRRSHVHLAYLTHLSLQGLPKSIQLLLCSLKAKLLKTLKLHSFEAGIGVPQVLSDQCACESLFRFLRRSQCSLETLRVDAMFLVPPQPSPSSNHDPRYIYSYILKPDFAPLQHLKTLIIGRGHPDVVEKLLLTLAWKGDPNASDLFPEMEEFGCEMKLGHVETNALAGLVMSRIPSGVVFVHQSSGRRGVTDAVDARLWPVLPQESSGSTPLYRTLHQQLKKYPTRLRLVHAPATKPNANAVMRQYFRSWFPDFPHDCEIFLPQLAC</sequence>
<keyword evidence="3" id="KW-1185">Reference proteome</keyword>
<feature type="region of interest" description="Disordered" evidence="1">
    <location>
        <begin position="365"/>
        <end position="401"/>
    </location>
</feature>
<comment type="caution">
    <text evidence="2">The sequence shown here is derived from an EMBL/GenBank/DDBJ whole genome shotgun (WGS) entry which is preliminary data.</text>
</comment>
<gene>
    <name evidence="2" type="ORF">NP233_g1104</name>
</gene>